<proteinExistence type="predicted"/>
<dbReference type="AlphaFoldDB" id="X1JLM8"/>
<protein>
    <submittedName>
        <fullName evidence="1">Uncharacterized protein</fullName>
    </submittedName>
</protein>
<accession>X1JLM8</accession>
<comment type="caution">
    <text evidence="1">The sequence shown here is derived from an EMBL/GenBank/DDBJ whole genome shotgun (WGS) entry which is preliminary data.</text>
</comment>
<organism evidence="1">
    <name type="scientific">marine sediment metagenome</name>
    <dbReference type="NCBI Taxonomy" id="412755"/>
    <lineage>
        <taxon>unclassified sequences</taxon>
        <taxon>metagenomes</taxon>
        <taxon>ecological metagenomes</taxon>
    </lineage>
</organism>
<gene>
    <name evidence="1" type="ORF">S03H2_72985</name>
</gene>
<dbReference type="EMBL" id="BARU01049709">
    <property type="protein sequence ID" value="GAH95646.1"/>
    <property type="molecule type" value="Genomic_DNA"/>
</dbReference>
<evidence type="ECO:0000313" key="1">
    <source>
        <dbReference type="EMBL" id="GAH95646.1"/>
    </source>
</evidence>
<name>X1JLM8_9ZZZZ</name>
<reference evidence="1" key="1">
    <citation type="journal article" date="2014" name="Front. Microbiol.">
        <title>High frequency of phylogenetically diverse reductive dehalogenase-homologous genes in deep subseafloor sedimentary metagenomes.</title>
        <authorList>
            <person name="Kawai M."/>
            <person name="Futagami T."/>
            <person name="Toyoda A."/>
            <person name="Takaki Y."/>
            <person name="Nishi S."/>
            <person name="Hori S."/>
            <person name="Arai W."/>
            <person name="Tsubouchi T."/>
            <person name="Morono Y."/>
            <person name="Uchiyama I."/>
            <person name="Ito T."/>
            <person name="Fujiyama A."/>
            <person name="Inagaki F."/>
            <person name="Takami H."/>
        </authorList>
    </citation>
    <scope>NUCLEOTIDE SEQUENCE</scope>
    <source>
        <strain evidence="1">Expedition CK06-06</strain>
    </source>
</reference>
<feature type="non-terminal residue" evidence="1">
    <location>
        <position position="37"/>
    </location>
</feature>
<feature type="non-terminal residue" evidence="1">
    <location>
        <position position="1"/>
    </location>
</feature>
<sequence>TKFKKGEIDMCSYSIGKEIITKLKEDENFVIEGFYCP</sequence>